<keyword evidence="3 5" id="KW-1133">Transmembrane helix</keyword>
<comment type="subcellular location">
    <subcellularLocation>
        <location evidence="1">Membrane</location>
    </subcellularLocation>
</comment>
<dbReference type="OrthoDB" id="6255024at2759"/>
<dbReference type="GO" id="GO:0016020">
    <property type="term" value="C:membrane"/>
    <property type="evidence" value="ECO:0007669"/>
    <property type="project" value="UniProtKB-SubCell"/>
</dbReference>
<feature type="transmembrane region" description="Helical" evidence="5">
    <location>
        <begin position="234"/>
        <end position="258"/>
    </location>
</feature>
<evidence type="ECO:0000256" key="3">
    <source>
        <dbReference type="ARBA" id="ARBA00022989"/>
    </source>
</evidence>
<dbReference type="Gene3D" id="1.20.1070.10">
    <property type="entry name" value="Rhodopsin 7-helix transmembrane proteins"/>
    <property type="match status" value="1"/>
</dbReference>
<keyword evidence="8" id="KW-1185">Reference proteome</keyword>
<feature type="transmembrane region" description="Helical" evidence="5">
    <location>
        <begin position="180"/>
        <end position="203"/>
    </location>
</feature>
<accession>A0A4Z2CX33</accession>
<feature type="domain" description="G-protein coupled receptors family 1 profile" evidence="6">
    <location>
        <begin position="25"/>
        <end position="291"/>
    </location>
</feature>
<gene>
    <name evidence="7" type="ORF">EWB00_006856</name>
</gene>
<evidence type="ECO:0000256" key="2">
    <source>
        <dbReference type="ARBA" id="ARBA00022692"/>
    </source>
</evidence>
<proteinExistence type="predicted"/>
<dbReference type="PRINTS" id="PR00237">
    <property type="entry name" value="GPCRRHODOPSN"/>
</dbReference>
<name>A0A4Z2CX33_SCHJA</name>
<dbReference type="Pfam" id="PF00001">
    <property type="entry name" value="7tm_1"/>
    <property type="match status" value="1"/>
</dbReference>
<evidence type="ECO:0000313" key="8">
    <source>
        <dbReference type="Proteomes" id="UP000311919"/>
    </source>
</evidence>
<dbReference type="STRING" id="6182.A0A4Z2CX33"/>
<dbReference type="GO" id="GO:0004930">
    <property type="term" value="F:G protein-coupled receptor activity"/>
    <property type="evidence" value="ECO:0007669"/>
    <property type="project" value="InterPro"/>
</dbReference>
<dbReference type="Proteomes" id="UP000311919">
    <property type="component" value="Unassembled WGS sequence"/>
</dbReference>
<evidence type="ECO:0000313" key="7">
    <source>
        <dbReference type="EMBL" id="TNN08698.1"/>
    </source>
</evidence>
<evidence type="ECO:0000259" key="6">
    <source>
        <dbReference type="PROSITE" id="PS50262"/>
    </source>
</evidence>
<organism evidence="7 8">
    <name type="scientific">Schistosoma japonicum</name>
    <name type="common">Blood fluke</name>
    <dbReference type="NCBI Taxonomy" id="6182"/>
    <lineage>
        <taxon>Eukaryota</taxon>
        <taxon>Metazoa</taxon>
        <taxon>Spiralia</taxon>
        <taxon>Lophotrochozoa</taxon>
        <taxon>Platyhelminthes</taxon>
        <taxon>Trematoda</taxon>
        <taxon>Digenea</taxon>
        <taxon>Strigeidida</taxon>
        <taxon>Schistosomatoidea</taxon>
        <taxon>Schistosomatidae</taxon>
        <taxon>Schistosoma</taxon>
    </lineage>
</organism>
<dbReference type="AlphaFoldDB" id="A0A4Z2CX33"/>
<dbReference type="PANTHER" id="PTHR45698:SF1">
    <property type="entry name" value="TRACE AMINE-ASSOCIATED RECEPTOR 13C-LIKE"/>
    <property type="match status" value="1"/>
</dbReference>
<dbReference type="InterPro" id="IPR000276">
    <property type="entry name" value="GPCR_Rhodpsn"/>
</dbReference>
<sequence length="320" mass="36759">MNQNIIINMPIRITVIIEGILGTIFNSIAIIVVFKTQFGSKLTTCMLRAQPIFDFSACFLTALYYIIQSTKDYNKSTGLYVIDLLICHTWFRNGLFWLSCIFSVQNLVCISLDRVSSVLFPTLYKIHTCQFTIMYFIYIICMSALLYMPAPLLRRYINKHCSMDFSVPGVNEKVFLDFCVYGWIVFAYFIPITVMLISHILIIHTIRKSHSSRLSIVSQNKESTQYIKRKISQLAVTTAVLSGQLILLHFFECIRQILIINNIMQYNYEALTGHLGPILILLGCTLNPCILILTMTTLRRHLSISFKNIMKKLSISGKKK</sequence>
<dbReference type="EMBL" id="SKCS01000404">
    <property type="protein sequence ID" value="TNN08698.1"/>
    <property type="molecule type" value="Genomic_DNA"/>
</dbReference>
<dbReference type="InterPro" id="IPR017452">
    <property type="entry name" value="GPCR_Rhodpsn_7TM"/>
</dbReference>
<evidence type="ECO:0000256" key="4">
    <source>
        <dbReference type="ARBA" id="ARBA00023136"/>
    </source>
</evidence>
<feature type="transmembrane region" description="Helical" evidence="5">
    <location>
        <begin position="12"/>
        <end position="34"/>
    </location>
</feature>
<feature type="transmembrane region" description="Helical" evidence="5">
    <location>
        <begin position="46"/>
        <end position="67"/>
    </location>
</feature>
<reference evidence="7 8" key="1">
    <citation type="submission" date="2019-03" db="EMBL/GenBank/DDBJ databases">
        <title>An improved genome assembly of the fluke Schistosoma japonicum.</title>
        <authorList>
            <person name="Hu W."/>
            <person name="Luo F."/>
            <person name="Yin M."/>
            <person name="Mo X."/>
            <person name="Sun C."/>
            <person name="Wu Q."/>
            <person name="Zhu B."/>
            <person name="Xiang M."/>
            <person name="Wang J."/>
            <person name="Wang Y."/>
            <person name="Zhang T."/>
            <person name="Xu B."/>
            <person name="Zheng H."/>
            <person name="Feng Z."/>
        </authorList>
    </citation>
    <scope>NUCLEOTIDE SEQUENCE [LARGE SCALE GENOMIC DNA]</scope>
    <source>
        <strain evidence="7">HuSjv2</strain>
        <tissue evidence="7">Worms</tissue>
    </source>
</reference>
<evidence type="ECO:0000256" key="5">
    <source>
        <dbReference type="SAM" id="Phobius"/>
    </source>
</evidence>
<dbReference type="SUPFAM" id="SSF81321">
    <property type="entry name" value="Family A G protein-coupled receptor-like"/>
    <property type="match status" value="1"/>
</dbReference>
<feature type="transmembrane region" description="Helical" evidence="5">
    <location>
        <begin position="133"/>
        <end position="150"/>
    </location>
</feature>
<evidence type="ECO:0000256" key="1">
    <source>
        <dbReference type="ARBA" id="ARBA00004370"/>
    </source>
</evidence>
<dbReference type="PANTHER" id="PTHR45698">
    <property type="entry name" value="TRACE AMINE-ASSOCIATED RECEPTOR 19N-RELATED"/>
    <property type="match status" value="1"/>
</dbReference>
<keyword evidence="2 5" id="KW-0812">Transmembrane</keyword>
<dbReference type="PROSITE" id="PS50262">
    <property type="entry name" value="G_PROTEIN_RECEP_F1_2"/>
    <property type="match status" value="1"/>
</dbReference>
<feature type="transmembrane region" description="Helical" evidence="5">
    <location>
        <begin position="278"/>
        <end position="298"/>
    </location>
</feature>
<protein>
    <submittedName>
        <fullName evidence="7">Amine GPCR</fullName>
    </submittedName>
</protein>
<comment type="caution">
    <text evidence="7">The sequence shown here is derived from an EMBL/GenBank/DDBJ whole genome shotgun (WGS) entry which is preliminary data.</text>
</comment>
<keyword evidence="4 5" id="KW-0472">Membrane</keyword>